<gene>
    <name evidence="3" type="ORF">HGA10_16065</name>
</gene>
<dbReference type="Pfam" id="PF13635">
    <property type="entry name" value="DUF4143"/>
    <property type="match status" value="1"/>
</dbReference>
<dbReference type="PANTHER" id="PTHR43566">
    <property type="entry name" value="CONSERVED PROTEIN"/>
    <property type="match status" value="1"/>
</dbReference>
<dbReference type="InterPro" id="IPR027417">
    <property type="entry name" value="P-loop_NTPase"/>
</dbReference>
<evidence type="ECO:0000313" key="4">
    <source>
        <dbReference type="Proteomes" id="UP000572007"/>
    </source>
</evidence>
<dbReference type="InterPro" id="IPR041682">
    <property type="entry name" value="AAA_14"/>
</dbReference>
<comment type="caution">
    <text evidence="3">The sequence shown here is derived from an EMBL/GenBank/DDBJ whole genome shotgun (WGS) entry which is preliminary data.</text>
</comment>
<dbReference type="GO" id="GO:0005524">
    <property type="term" value="F:ATP binding"/>
    <property type="evidence" value="ECO:0007669"/>
    <property type="project" value="UniProtKB-KW"/>
</dbReference>
<accession>A0A846W7Z3</accession>
<reference evidence="3 4" key="1">
    <citation type="submission" date="2020-04" db="EMBL/GenBank/DDBJ databases">
        <title>MicrobeNet Type strains.</title>
        <authorList>
            <person name="Nicholson A.C."/>
        </authorList>
    </citation>
    <scope>NUCLEOTIDE SEQUENCE [LARGE SCALE GENOMIC DNA]</scope>
    <source>
        <strain evidence="3 4">DSM 44960</strain>
    </source>
</reference>
<evidence type="ECO:0000259" key="2">
    <source>
        <dbReference type="Pfam" id="PF13635"/>
    </source>
</evidence>
<dbReference type="SUPFAM" id="SSF52540">
    <property type="entry name" value="P-loop containing nucleoside triphosphate hydrolases"/>
    <property type="match status" value="1"/>
</dbReference>
<sequence>MVKEALADTRVVILNGARQTGKSTLAEQCLRGMPEVTKRYLDDKATRTSAETDPAGFLDAPGTMMIDEVQRVPDLWLSIKHAVDRDPRPGHFLLTGSARLLGLSSLGDSLPGRSETIELFPLSQGEINGTPDGFIDAVFAAGADFRTGSSELRRKDYLTAAARGGYPEAIRRTAPRRRAQFYSSYLDDIMSRDVHQVADIRRGSDMRRLVAALAAQTSGLLNYSRLSADLGIPVTTLRDYVDILELIYLVRLVPAWSANATARAISTPKLTFTDSGLAAYLLTGVTNDTTTGAIMETFVLGELTRQLTWSTTMARLHHYRDRDGYEVDAVLEDNAGRIVAIEVKAAETIRPDDFRGLRALQRRLGDRFHAGLVLYCGDQQLPFGDALTGVPISALWTTPPPELQV</sequence>
<dbReference type="Pfam" id="PF13173">
    <property type="entry name" value="AAA_14"/>
    <property type="match status" value="1"/>
</dbReference>
<dbReference type="Proteomes" id="UP000572007">
    <property type="component" value="Unassembled WGS sequence"/>
</dbReference>
<evidence type="ECO:0000259" key="1">
    <source>
        <dbReference type="Pfam" id="PF13173"/>
    </source>
</evidence>
<proteinExistence type="predicted"/>
<feature type="domain" description="AAA" evidence="1">
    <location>
        <begin position="9"/>
        <end position="127"/>
    </location>
</feature>
<dbReference type="AlphaFoldDB" id="A0A846W7Z3"/>
<keyword evidence="3" id="KW-0547">Nucleotide-binding</keyword>
<keyword evidence="3" id="KW-0067">ATP-binding</keyword>
<dbReference type="EMBL" id="JAAXOM010000004">
    <property type="protein sequence ID" value="NKX88816.1"/>
    <property type="molecule type" value="Genomic_DNA"/>
</dbReference>
<organism evidence="3 4">
    <name type="scientific">Nocardia coubleae</name>
    <dbReference type="NCBI Taxonomy" id="356147"/>
    <lineage>
        <taxon>Bacteria</taxon>
        <taxon>Bacillati</taxon>
        <taxon>Actinomycetota</taxon>
        <taxon>Actinomycetes</taxon>
        <taxon>Mycobacteriales</taxon>
        <taxon>Nocardiaceae</taxon>
        <taxon>Nocardia</taxon>
    </lineage>
</organism>
<name>A0A846W7Z3_9NOCA</name>
<dbReference type="PANTHER" id="PTHR43566:SF2">
    <property type="entry name" value="DUF4143 DOMAIN-CONTAINING PROTEIN"/>
    <property type="match status" value="1"/>
</dbReference>
<evidence type="ECO:0000313" key="3">
    <source>
        <dbReference type="EMBL" id="NKX88816.1"/>
    </source>
</evidence>
<keyword evidence="4" id="KW-1185">Reference proteome</keyword>
<dbReference type="InterPro" id="IPR025420">
    <property type="entry name" value="DUF4143"/>
</dbReference>
<feature type="domain" description="DUF4143" evidence="2">
    <location>
        <begin position="192"/>
        <end position="345"/>
    </location>
</feature>
<protein>
    <submittedName>
        <fullName evidence="3">ATP-binding protein</fullName>
    </submittedName>
</protein>